<proteinExistence type="predicted"/>
<dbReference type="PANTHER" id="PTHR14187:SF5">
    <property type="entry name" value="HEAT SHOCK 70 KDA PROTEIN 12A"/>
    <property type="match status" value="1"/>
</dbReference>
<dbReference type="Gene3D" id="3.30.420.40">
    <property type="match status" value="1"/>
</dbReference>
<feature type="non-terminal residue" evidence="2">
    <location>
        <position position="1"/>
    </location>
</feature>
<dbReference type="SUPFAM" id="SSF53067">
    <property type="entry name" value="Actin-like ATPase domain"/>
    <property type="match status" value="1"/>
</dbReference>
<dbReference type="Proteomes" id="UP000602905">
    <property type="component" value="Unassembled WGS sequence"/>
</dbReference>
<evidence type="ECO:0000313" key="2">
    <source>
        <dbReference type="EMBL" id="KAF8713394.1"/>
    </source>
</evidence>
<dbReference type="SUPFAM" id="SSF52540">
    <property type="entry name" value="P-loop containing nucleoside triphosphate hydrolases"/>
    <property type="match status" value="1"/>
</dbReference>
<feature type="domain" description="G" evidence="1">
    <location>
        <begin position="49"/>
        <end position="107"/>
    </location>
</feature>
<dbReference type="InterPro" id="IPR043129">
    <property type="entry name" value="ATPase_NBD"/>
</dbReference>
<dbReference type="AlphaFoldDB" id="A0A8H7I0F1"/>
<organism evidence="2 3">
    <name type="scientific">Rhizoctonia solani</name>
    <dbReference type="NCBI Taxonomy" id="456999"/>
    <lineage>
        <taxon>Eukaryota</taxon>
        <taxon>Fungi</taxon>
        <taxon>Dikarya</taxon>
        <taxon>Basidiomycota</taxon>
        <taxon>Agaricomycotina</taxon>
        <taxon>Agaricomycetes</taxon>
        <taxon>Cantharellales</taxon>
        <taxon>Ceratobasidiaceae</taxon>
        <taxon>Rhizoctonia</taxon>
    </lineage>
</organism>
<evidence type="ECO:0000259" key="1">
    <source>
        <dbReference type="Pfam" id="PF01926"/>
    </source>
</evidence>
<dbReference type="GO" id="GO:0005525">
    <property type="term" value="F:GTP binding"/>
    <property type="evidence" value="ECO:0007669"/>
    <property type="project" value="InterPro"/>
</dbReference>
<dbReference type="Gene3D" id="3.40.50.300">
    <property type="entry name" value="P-loop containing nucleotide triphosphate hydrolases"/>
    <property type="match status" value="1"/>
</dbReference>
<dbReference type="PANTHER" id="PTHR14187">
    <property type="entry name" value="ALPHA KINASE/ELONGATION FACTOR 2 KINASE"/>
    <property type="match status" value="1"/>
</dbReference>
<gene>
    <name evidence="2" type="ORF">RHS03_00816</name>
</gene>
<sequence length="811" mass="91369">MFGKSRRAPSGETSESVPQVEFELKDRDGFMEIELGNVKPRRQSATYLLVLGRSGSGKSFHIENAFGKKRSEIQCSHHNTTRVKSQSAVICGHKFRFIDTPGFDNPYMSDAEVLTEIGDYFLDPGRAYLRVNGILYIHQAGDTLHSRALSRVFTVLSKHFLGPAGLGQLTILVACDNIWQADPAIIDEFHNPNSAFGEAILMGAHVEMFDPIRNGFQDALATYIQKSSISLLIQKSARMSRPEFHSRMETLLGYFEADTLESHLKARETSLRNSFDARWKQLNSEIESKNLQLDQCRRAYKESDDQYAAQVDAIAVLNQKLLQIHQEYSSLRSQLQLRENFEQSEVVQELKDLNRCIDDIGRSLSAYLTDKYVFNVFGRDISEVTALDAHNLPGLRSLLGHDNHRPSLISSAEGMGMDVEGFLDFCIRTLLCTSLDAKLFSPFHPFISVEQSNALCDIYKDIREREPQTVAGKWRSNTFKSIYRSPTANGTENKIKEIASDILNTQLDPLFTYLFGEIGSPLNVHHIEKLQELVNAAWLWNIKLKGEVIMLGDFRTTIYNANFNPIYMEEFEPDAAKPQAQYVLGTLAIGLISQRAIGGDQPPEETVVWAGPTLAQHLSYTHVTSQGLQRHYATCYKKTIVRNPLARIGYTSYNPDYSTQDLYNIRGCWYYSSESIMASSKGSVDATPKPFRGPWEGESKIIIGIDVGTTQSGVAFTFLQNGGNQSIHRVTKWPGQVVSQSKIPTLVWYDAGKAVSFGAEALLTDIEEEAEDNGWFLAKHFKLHLHPDDMKARHDLKLDGEITSRGYEFIY</sequence>
<comment type="caution">
    <text evidence="2">The sequence shown here is derived from an EMBL/GenBank/DDBJ whole genome shotgun (WGS) entry which is preliminary data.</text>
</comment>
<reference evidence="2" key="1">
    <citation type="submission" date="2020-09" db="EMBL/GenBank/DDBJ databases">
        <title>Comparative genome analyses of four rice-infecting Rhizoctonia solani isolates reveal extensive enrichment of homogalacturonan modification genes.</title>
        <authorList>
            <person name="Lee D.-Y."/>
            <person name="Jeon J."/>
            <person name="Kim K.-T."/>
            <person name="Cheong K."/>
            <person name="Song H."/>
            <person name="Choi G."/>
            <person name="Ko J."/>
            <person name="Opiyo S.O."/>
            <person name="Zuo S."/>
            <person name="Madhav S."/>
            <person name="Lee Y.-H."/>
            <person name="Wang G.-L."/>
        </authorList>
    </citation>
    <scope>NUCLEOTIDE SEQUENCE</scope>
    <source>
        <strain evidence="2">AG1-IA WGL</strain>
    </source>
</reference>
<dbReference type="OrthoDB" id="8954335at2759"/>
<evidence type="ECO:0000313" key="3">
    <source>
        <dbReference type="Proteomes" id="UP000602905"/>
    </source>
</evidence>
<accession>A0A8H7I0F1</accession>
<dbReference type="InterPro" id="IPR006073">
    <property type="entry name" value="GTP-bd"/>
</dbReference>
<dbReference type="InterPro" id="IPR027417">
    <property type="entry name" value="P-loop_NTPase"/>
</dbReference>
<protein>
    <recommendedName>
        <fullName evidence="1">G domain-containing protein</fullName>
    </recommendedName>
</protein>
<dbReference type="EMBL" id="JACYCD010000023">
    <property type="protein sequence ID" value="KAF8713394.1"/>
    <property type="molecule type" value="Genomic_DNA"/>
</dbReference>
<dbReference type="Pfam" id="PF01926">
    <property type="entry name" value="MMR_HSR1"/>
    <property type="match status" value="1"/>
</dbReference>
<name>A0A8H7I0F1_9AGAM</name>